<dbReference type="InterPro" id="IPR001190">
    <property type="entry name" value="SRCR"/>
</dbReference>
<dbReference type="PROSITE" id="PS50287">
    <property type="entry name" value="SRCR_2"/>
    <property type="match status" value="3"/>
</dbReference>
<keyword evidence="16" id="KW-1185">Reference proteome</keyword>
<keyword evidence="8" id="KW-0675">Receptor</keyword>
<evidence type="ECO:0000256" key="3">
    <source>
        <dbReference type="ARBA" id="ARBA00022729"/>
    </source>
</evidence>
<gene>
    <name evidence="14" type="ORF">CAPTEDRAFT_221427</name>
</gene>
<evidence type="ECO:0000256" key="7">
    <source>
        <dbReference type="ARBA" id="ARBA00023157"/>
    </source>
</evidence>
<reference evidence="15" key="3">
    <citation type="submission" date="2015-06" db="UniProtKB">
        <authorList>
            <consortium name="EnsemblMetazoa"/>
        </authorList>
    </citation>
    <scope>IDENTIFICATION</scope>
</reference>
<dbReference type="PANTHER" id="PTHR19331">
    <property type="entry name" value="SCAVENGER RECEPTOR DOMAIN-CONTAINING"/>
    <property type="match status" value="1"/>
</dbReference>
<dbReference type="FunFam" id="3.10.250.10:FF:000007">
    <property type="entry name" value="Soluble scavenger receptor cysteine-rich domain-containing protein SSC5D"/>
    <property type="match status" value="1"/>
</dbReference>
<keyword evidence="3 12" id="KW-0732">Signal</keyword>
<keyword evidence="5 11" id="KW-1133">Transmembrane helix</keyword>
<evidence type="ECO:0000256" key="9">
    <source>
        <dbReference type="ARBA" id="ARBA00023180"/>
    </source>
</evidence>
<evidence type="ECO:0000256" key="4">
    <source>
        <dbReference type="ARBA" id="ARBA00022737"/>
    </source>
</evidence>
<feature type="domain" description="SRCR" evidence="13">
    <location>
        <begin position="260"/>
        <end position="368"/>
    </location>
</feature>
<dbReference type="STRING" id="283909.R7UV86"/>
<dbReference type="SMART" id="SM00202">
    <property type="entry name" value="SR"/>
    <property type="match status" value="3"/>
</dbReference>
<evidence type="ECO:0000313" key="16">
    <source>
        <dbReference type="Proteomes" id="UP000014760"/>
    </source>
</evidence>
<dbReference type="PANTHER" id="PTHR19331:SF465">
    <property type="entry name" value="EGG PEPTIDE SPERACT RECEPTOR"/>
    <property type="match status" value="1"/>
</dbReference>
<evidence type="ECO:0000256" key="11">
    <source>
        <dbReference type="SAM" id="Phobius"/>
    </source>
</evidence>
<feature type="disulfide bond" evidence="10">
    <location>
        <begin position="214"/>
        <end position="224"/>
    </location>
</feature>
<reference evidence="14 16" key="2">
    <citation type="journal article" date="2013" name="Nature">
        <title>Insights into bilaterian evolution from three spiralian genomes.</title>
        <authorList>
            <person name="Simakov O."/>
            <person name="Marletaz F."/>
            <person name="Cho S.J."/>
            <person name="Edsinger-Gonzales E."/>
            <person name="Havlak P."/>
            <person name="Hellsten U."/>
            <person name="Kuo D.H."/>
            <person name="Larsson T."/>
            <person name="Lv J."/>
            <person name="Arendt D."/>
            <person name="Savage R."/>
            <person name="Osoegawa K."/>
            <person name="de Jong P."/>
            <person name="Grimwood J."/>
            <person name="Chapman J.A."/>
            <person name="Shapiro H."/>
            <person name="Aerts A."/>
            <person name="Otillar R.P."/>
            <person name="Terry A.Y."/>
            <person name="Boore J.L."/>
            <person name="Grigoriev I.V."/>
            <person name="Lindberg D.R."/>
            <person name="Seaver E.C."/>
            <person name="Weisblat D.A."/>
            <person name="Putnam N.H."/>
            <person name="Rokhsar D.S."/>
        </authorList>
    </citation>
    <scope>NUCLEOTIDE SEQUENCE</scope>
    <source>
        <strain evidence="14 16">I ESC-2004</strain>
    </source>
</reference>
<feature type="disulfide bond" evidence="10">
    <location>
        <begin position="331"/>
        <end position="341"/>
    </location>
</feature>
<evidence type="ECO:0000256" key="2">
    <source>
        <dbReference type="ARBA" id="ARBA00022692"/>
    </source>
</evidence>
<dbReference type="OrthoDB" id="549235at2759"/>
<dbReference type="OMA" id="DANWIIC"/>
<feature type="domain" description="SRCR" evidence="13">
    <location>
        <begin position="140"/>
        <end position="245"/>
    </location>
</feature>
<reference evidence="16" key="1">
    <citation type="submission" date="2012-12" db="EMBL/GenBank/DDBJ databases">
        <authorList>
            <person name="Hellsten U."/>
            <person name="Grimwood J."/>
            <person name="Chapman J.A."/>
            <person name="Shapiro H."/>
            <person name="Aerts A."/>
            <person name="Otillar R.P."/>
            <person name="Terry A.Y."/>
            <person name="Boore J.L."/>
            <person name="Simakov O."/>
            <person name="Marletaz F."/>
            <person name="Cho S.-J."/>
            <person name="Edsinger-Gonzales E."/>
            <person name="Havlak P."/>
            <person name="Kuo D.-H."/>
            <person name="Larsson T."/>
            <person name="Lv J."/>
            <person name="Arendt D."/>
            <person name="Savage R."/>
            <person name="Osoegawa K."/>
            <person name="de Jong P."/>
            <person name="Lindberg D.R."/>
            <person name="Seaver E.C."/>
            <person name="Weisblat D.A."/>
            <person name="Putnam N.H."/>
            <person name="Grigoriev I.V."/>
            <person name="Rokhsar D.S."/>
        </authorList>
    </citation>
    <scope>NUCLEOTIDE SEQUENCE</scope>
    <source>
        <strain evidence="16">I ESC-2004</strain>
    </source>
</reference>
<feature type="transmembrane region" description="Helical" evidence="11">
    <location>
        <begin position="375"/>
        <end position="397"/>
    </location>
</feature>
<feature type="chain" id="PRO_5008788407" description="SRCR domain-containing protein" evidence="12">
    <location>
        <begin position="25"/>
        <end position="459"/>
    </location>
</feature>
<dbReference type="EMBL" id="AMQN01000964">
    <property type="status" value="NOT_ANNOTATED_CDS"/>
    <property type="molecule type" value="Genomic_DNA"/>
</dbReference>
<dbReference type="FunFam" id="3.10.250.10:FF:000016">
    <property type="entry name" value="Scavenger receptor cysteine-rich protein type 12"/>
    <property type="match status" value="1"/>
</dbReference>
<proteinExistence type="predicted"/>
<dbReference type="Proteomes" id="UP000014760">
    <property type="component" value="Unassembled WGS sequence"/>
</dbReference>
<dbReference type="Pfam" id="PF00530">
    <property type="entry name" value="SRCR"/>
    <property type="match status" value="3"/>
</dbReference>
<keyword evidence="6 11" id="KW-0472">Membrane</keyword>
<dbReference type="InterPro" id="IPR036772">
    <property type="entry name" value="SRCR-like_dom_sf"/>
</dbReference>
<keyword evidence="2 11" id="KW-0812">Transmembrane</keyword>
<dbReference type="PRINTS" id="PR00258">
    <property type="entry name" value="SPERACTRCPTR"/>
</dbReference>
<organism evidence="14">
    <name type="scientific">Capitella teleta</name>
    <name type="common">Polychaete worm</name>
    <dbReference type="NCBI Taxonomy" id="283909"/>
    <lineage>
        <taxon>Eukaryota</taxon>
        <taxon>Metazoa</taxon>
        <taxon>Spiralia</taxon>
        <taxon>Lophotrochozoa</taxon>
        <taxon>Annelida</taxon>
        <taxon>Polychaeta</taxon>
        <taxon>Sedentaria</taxon>
        <taxon>Scolecida</taxon>
        <taxon>Capitellidae</taxon>
        <taxon>Capitella</taxon>
    </lineage>
</organism>
<evidence type="ECO:0000313" key="15">
    <source>
        <dbReference type="EnsemblMetazoa" id="CapteP221427"/>
    </source>
</evidence>
<dbReference type="HOGENOM" id="CLU_596187_0_0_1"/>
<name>R7UV86_CAPTE</name>
<keyword evidence="7 10" id="KW-1015">Disulfide bond</keyword>
<feature type="domain" description="SRCR" evidence="13">
    <location>
        <begin position="30"/>
        <end position="127"/>
    </location>
</feature>
<dbReference type="EMBL" id="KB297742">
    <property type="protein sequence ID" value="ELU10060.1"/>
    <property type="molecule type" value="Genomic_DNA"/>
</dbReference>
<protein>
    <recommendedName>
        <fullName evidence="13">SRCR domain-containing protein</fullName>
    </recommendedName>
</protein>
<sequence>MALTGVIILCSALLILVCLDHALAIASTSVRLADGPSQYVGRVEIYHSGSYGTVCDDDIDTNMAIMFCNMMGFNGGSVRGNTYGSGTGMIWVDNIYCPTGADDINDCSFTWGSHNCQHSEDVSVECAPNNPYYPNEINGLRLVDGSGTVLPWGTLDGYLQIQWVEDWGTVCDDSFSYSEAEFFCRALGFDRGTVGWSSSNSYITGTIWLDDVSCPTDAKSFSQCTHGGWGIHNCAHSEDVYLSCATDSYGQSYVPEPKALAMVSDGNDIYGPPHILLSGSYGWICDDGNFDDEVAKVICEKDFGYNDGQKYIYEGSLIPAMGIMTLNQVHCEGGESSLSDCNYNILNLNASSELSYNDCPAKALIKCTSALLNNATIIIIVVICVIILAAITIVVACSCYHCNKTNKTGPATQPGGASTLTVTQQTAVRPPMGAYNGQQPMTSPGICFARKCSSSPLLQ</sequence>
<evidence type="ECO:0000256" key="8">
    <source>
        <dbReference type="ARBA" id="ARBA00023170"/>
    </source>
</evidence>
<dbReference type="EnsemblMetazoa" id="CapteT221427">
    <property type="protein sequence ID" value="CapteP221427"/>
    <property type="gene ID" value="CapteG221427"/>
</dbReference>
<evidence type="ECO:0000313" key="14">
    <source>
        <dbReference type="EMBL" id="ELU10060.1"/>
    </source>
</evidence>
<dbReference type="AlphaFoldDB" id="R7UV86"/>
<comment type="subcellular location">
    <subcellularLocation>
        <location evidence="1">Membrane</location>
        <topology evidence="1">Single-pass membrane protein</topology>
    </subcellularLocation>
</comment>
<dbReference type="EMBL" id="AMQN01000963">
    <property type="status" value="NOT_ANNOTATED_CDS"/>
    <property type="molecule type" value="Genomic_DNA"/>
</dbReference>
<dbReference type="GO" id="GO:0016020">
    <property type="term" value="C:membrane"/>
    <property type="evidence" value="ECO:0007669"/>
    <property type="project" value="UniProtKB-SubCell"/>
</dbReference>
<feature type="signal peptide" evidence="12">
    <location>
        <begin position="1"/>
        <end position="24"/>
    </location>
</feature>
<comment type="caution">
    <text evidence="10">Lacks conserved residue(s) required for the propagation of feature annotation.</text>
</comment>
<evidence type="ECO:0000256" key="12">
    <source>
        <dbReference type="SAM" id="SignalP"/>
    </source>
</evidence>
<accession>R7UV86</accession>
<evidence type="ECO:0000256" key="1">
    <source>
        <dbReference type="ARBA" id="ARBA00004167"/>
    </source>
</evidence>
<dbReference type="Gene3D" id="3.10.250.10">
    <property type="entry name" value="SRCR-like domain"/>
    <property type="match status" value="3"/>
</dbReference>
<dbReference type="SUPFAM" id="SSF56487">
    <property type="entry name" value="SRCR-like"/>
    <property type="match status" value="3"/>
</dbReference>
<keyword evidence="9" id="KW-0325">Glycoprotein</keyword>
<evidence type="ECO:0000256" key="10">
    <source>
        <dbReference type="PROSITE-ProRule" id="PRU00196"/>
    </source>
</evidence>
<evidence type="ECO:0000259" key="13">
    <source>
        <dbReference type="PROSITE" id="PS50287"/>
    </source>
</evidence>
<keyword evidence="4" id="KW-0677">Repeat</keyword>
<evidence type="ECO:0000256" key="5">
    <source>
        <dbReference type="ARBA" id="ARBA00022989"/>
    </source>
</evidence>
<evidence type="ECO:0000256" key="6">
    <source>
        <dbReference type="ARBA" id="ARBA00023136"/>
    </source>
</evidence>
<feature type="disulfide bond" evidence="10">
    <location>
        <begin position="97"/>
        <end position="107"/>
    </location>
</feature>